<dbReference type="KEGG" id="aup:AsAng_0039770"/>
<evidence type="ECO:0000313" key="6">
    <source>
        <dbReference type="Proteomes" id="UP001060919"/>
    </source>
</evidence>
<keyword evidence="5" id="KW-0418">Kinase</keyword>
<keyword evidence="2" id="KW-0812">Transmembrane</keyword>
<dbReference type="RefSeq" id="WP_264788535.1">
    <property type="nucleotide sequence ID" value="NZ_AP026867.1"/>
</dbReference>
<feature type="coiled-coil region" evidence="1">
    <location>
        <begin position="427"/>
        <end position="463"/>
    </location>
</feature>
<dbReference type="SUPFAM" id="SSF48452">
    <property type="entry name" value="TPR-like"/>
    <property type="match status" value="2"/>
</dbReference>
<dbReference type="AlphaFoldDB" id="A0A915YHF8"/>
<accession>A0A915YHF8</accession>
<dbReference type="Gene3D" id="3.30.565.10">
    <property type="entry name" value="Histidine kinase-like ATPase, C-terminal domain"/>
    <property type="match status" value="1"/>
</dbReference>
<evidence type="ECO:0000256" key="3">
    <source>
        <dbReference type="SAM" id="SignalP"/>
    </source>
</evidence>
<evidence type="ECO:0000313" key="5">
    <source>
        <dbReference type="EMBL" id="BDS13247.1"/>
    </source>
</evidence>
<evidence type="ECO:0000256" key="1">
    <source>
        <dbReference type="SAM" id="Coils"/>
    </source>
</evidence>
<dbReference type="SUPFAM" id="SSF55874">
    <property type="entry name" value="ATPase domain of HSP90 chaperone/DNA topoisomerase II/histidine kinase"/>
    <property type="match status" value="1"/>
</dbReference>
<dbReference type="Proteomes" id="UP001060919">
    <property type="component" value="Chromosome"/>
</dbReference>
<keyword evidence="1" id="KW-0175">Coiled coil</keyword>
<dbReference type="GO" id="GO:0016020">
    <property type="term" value="C:membrane"/>
    <property type="evidence" value="ECO:0007669"/>
    <property type="project" value="InterPro"/>
</dbReference>
<evidence type="ECO:0000259" key="4">
    <source>
        <dbReference type="Pfam" id="PF06580"/>
    </source>
</evidence>
<dbReference type="Gene3D" id="1.25.40.10">
    <property type="entry name" value="Tetratricopeptide repeat domain"/>
    <property type="match status" value="1"/>
</dbReference>
<organism evidence="5 6">
    <name type="scientific">Aureispira anguillae</name>
    <dbReference type="NCBI Taxonomy" id="2864201"/>
    <lineage>
        <taxon>Bacteria</taxon>
        <taxon>Pseudomonadati</taxon>
        <taxon>Bacteroidota</taxon>
        <taxon>Saprospiria</taxon>
        <taxon>Saprospirales</taxon>
        <taxon>Saprospiraceae</taxon>
        <taxon>Aureispira</taxon>
    </lineage>
</organism>
<name>A0A915YHF8_9BACT</name>
<reference evidence="5" key="1">
    <citation type="submission" date="2022-09" db="EMBL/GenBank/DDBJ databases">
        <title>Aureispira anguillicida sp. nov., isolated from Leptocephalus of Japanese eel Anguilla japonica.</title>
        <authorList>
            <person name="Yuasa K."/>
            <person name="Mekata T."/>
            <person name="Ikunari K."/>
        </authorList>
    </citation>
    <scope>NUCLEOTIDE SEQUENCE</scope>
    <source>
        <strain evidence="5">EL160426</strain>
    </source>
</reference>
<gene>
    <name evidence="5" type="ORF">AsAng_0039770</name>
</gene>
<protein>
    <submittedName>
        <fullName evidence="5">Histidine kinase</fullName>
    </submittedName>
</protein>
<proteinExistence type="predicted"/>
<keyword evidence="2" id="KW-1133">Transmembrane helix</keyword>
<dbReference type="InterPro" id="IPR010559">
    <property type="entry name" value="Sig_transdc_His_kin_internal"/>
</dbReference>
<keyword evidence="3" id="KW-0732">Signal</keyword>
<dbReference type="InterPro" id="IPR019734">
    <property type="entry name" value="TPR_rpt"/>
</dbReference>
<dbReference type="InterPro" id="IPR050640">
    <property type="entry name" value="Bact_2-comp_sensor_kinase"/>
</dbReference>
<dbReference type="InterPro" id="IPR036890">
    <property type="entry name" value="HATPase_C_sf"/>
</dbReference>
<dbReference type="InterPro" id="IPR011990">
    <property type="entry name" value="TPR-like_helical_dom_sf"/>
</dbReference>
<feature type="chain" id="PRO_5036949506" evidence="3">
    <location>
        <begin position="24"/>
        <end position="664"/>
    </location>
</feature>
<feature type="signal peptide" evidence="3">
    <location>
        <begin position="1"/>
        <end position="23"/>
    </location>
</feature>
<dbReference type="EMBL" id="AP026867">
    <property type="protein sequence ID" value="BDS13247.1"/>
    <property type="molecule type" value="Genomic_DNA"/>
</dbReference>
<keyword evidence="5" id="KW-0808">Transferase</keyword>
<feature type="transmembrane region" description="Helical" evidence="2">
    <location>
        <begin position="405"/>
        <end position="424"/>
    </location>
</feature>
<feature type="domain" description="Signal transduction histidine kinase internal region" evidence="4">
    <location>
        <begin position="456"/>
        <end position="535"/>
    </location>
</feature>
<dbReference type="GO" id="GO:0000155">
    <property type="term" value="F:phosphorelay sensor kinase activity"/>
    <property type="evidence" value="ECO:0007669"/>
    <property type="project" value="InterPro"/>
</dbReference>
<dbReference type="SMART" id="SM00028">
    <property type="entry name" value="TPR"/>
    <property type="match status" value="4"/>
</dbReference>
<evidence type="ECO:0000256" key="2">
    <source>
        <dbReference type="SAM" id="Phobius"/>
    </source>
</evidence>
<keyword evidence="6" id="KW-1185">Reference proteome</keyword>
<dbReference type="PANTHER" id="PTHR34220">
    <property type="entry name" value="SENSOR HISTIDINE KINASE YPDA"/>
    <property type="match status" value="1"/>
</dbReference>
<dbReference type="PANTHER" id="PTHR34220:SF7">
    <property type="entry name" value="SENSOR HISTIDINE KINASE YPDA"/>
    <property type="match status" value="1"/>
</dbReference>
<sequence length="664" mass="77052">MRIPTLLGWFCFVLILHPNHSIAQDQLIDSLEQSLAQTNNDSLRLELLKKLTHLTAKTNVKKYFFYIQEGIQLADQIQDCNRLIGFHIEYSRYLAHSHTLDSALSVIEQARSYLTQTINPLNYLALLTQHAKLLESKGNIPEATRKYLEALKIAEEHQLPEVLAACYFGLNSLFFSQKMYAESIKYNKKCFDICDQLKPHRIPYCFGSVHNNLALFYFKQQQLDSALIHGLKAIEFKEKTRNIRALYMTYNIVGHTYLKKKDTLTAIDFHNKALATVKKMNHIIGLSETLTYLGKIYIKRKDTKALNSIIPQLDSIMPKIQAPHIWVNFLQVKRNYFEAKEDYKEALKLMKMQFEMVDSLRKEKNSTLVASLETKYETNKHKLEKELAQKELLLSMEKALKSKQYFMRITLFSILITVLLLYIASRLTIIRQQKVALNQAYEKLEAQKQNEVALLNLKALQAQMNPHFLFNALNSIQDLILMKDTKNAIIYFGKYSALIRKILLSSQKQFITLDKEIKTLQLYLDLEKLRFGKELTTVFNCPIPPDQQTNIHLPAMFIQPYIENAIKHGLFHKRGSKKLLVEFKIVDNFLVCLIEDNGIGQEKAKEIKEKRQHFHTGFATGAIQDRIQFLNQTMKKKIRVETEDLIDGEQALGTRVTLYFSLAE</sequence>
<keyword evidence="2" id="KW-0472">Membrane</keyword>
<dbReference type="Pfam" id="PF06580">
    <property type="entry name" value="His_kinase"/>
    <property type="match status" value="1"/>
</dbReference>